<dbReference type="Pfam" id="PF03435">
    <property type="entry name" value="Sacchrp_dh_NADP"/>
    <property type="match status" value="1"/>
</dbReference>
<dbReference type="SUPFAM" id="SSF51735">
    <property type="entry name" value="NAD(P)-binding Rossmann-fold domains"/>
    <property type="match status" value="1"/>
</dbReference>
<comment type="caution">
    <text evidence="4">The sequence shown here is derived from an EMBL/GenBank/DDBJ whole genome shotgun (WGS) entry which is preliminary data.</text>
</comment>
<keyword evidence="2" id="KW-0472">Membrane</keyword>
<sequence length="413" mass="45303">MPNGQYDLVLLGPTGYTGRLCAQHIVKNHPTSLKWAIAGRSATKMDPIAQELKELNPDRVQPDVLVVQLNLEELNELAQKTKIIINCVGPYYLYSTPVVEACATNGTHYLDVTGETPWIKQLIEKYHETAKSNGAIIMPSVGVESAPADMLAWALVKRIRSDYSSGTRCIESCIKEMKSAGPSGGTLATILGIFDSLPLSQLLKSADTFSLAASAPPKDIPGDSILQKLLGVRSIRDLGAVTTSPNGFADMTIVHRSSTLMPEFYGKRFFFHQFLYVRNTLIGALVHIGLIFSLVLLMIPPVRWVLRKFIFAPGKGPSIQASQNDRLEYHAVATADQSDPSPIRVFGTLTYEGSMYVLTGLLVSEAAMVILREEEKVKKTSRCGIVTPATLGQDYIDRLSNVGVNIETRVFQY</sequence>
<dbReference type="EMBL" id="MDYL01000004">
    <property type="protein sequence ID" value="OQD76646.1"/>
    <property type="molecule type" value="Genomic_DNA"/>
</dbReference>
<evidence type="ECO:0000313" key="4">
    <source>
        <dbReference type="EMBL" id="OQD76646.1"/>
    </source>
</evidence>
<dbReference type="GO" id="GO:0005886">
    <property type="term" value="C:plasma membrane"/>
    <property type="evidence" value="ECO:0007669"/>
    <property type="project" value="TreeGrafter"/>
</dbReference>
<keyword evidence="2" id="KW-1133">Transmembrane helix</keyword>
<organism evidence="4 5">
    <name type="scientific">Penicillium decumbens</name>
    <dbReference type="NCBI Taxonomy" id="69771"/>
    <lineage>
        <taxon>Eukaryota</taxon>
        <taxon>Fungi</taxon>
        <taxon>Dikarya</taxon>
        <taxon>Ascomycota</taxon>
        <taxon>Pezizomycotina</taxon>
        <taxon>Eurotiomycetes</taxon>
        <taxon>Eurotiomycetidae</taxon>
        <taxon>Eurotiales</taxon>
        <taxon>Aspergillaceae</taxon>
        <taxon>Penicillium</taxon>
    </lineage>
</organism>
<dbReference type="OrthoDB" id="10268090at2759"/>
<dbReference type="GO" id="GO:0005811">
    <property type="term" value="C:lipid droplet"/>
    <property type="evidence" value="ECO:0007669"/>
    <property type="project" value="TreeGrafter"/>
</dbReference>
<reference evidence="5" key="1">
    <citation type="journal article" date="2017" name="Nat. Microbiol.">
        <title>Global analysis of biosynthetic gene clusters reveals vast potential of secondary metabolite production in Penicillium species.</title>
        <authorList>
            <person name="Nielsen J.C."/>
            <person name="Grijseels S."/>
            <person name="Prigent S."/>
            <person name="Ji B."/>
            <person name="Dainat J."/>
            <person name="Nielsen K.F."/>
            <person name="Frisvad J.C."/>
            <person name="Workman M."/>
            <person name="Nielsen J."/>
        </authorList>
    </citation>
    <scope>NUCLEOTIDE SEQUENCE [LARGE SCALE GENOMIC DNA]</scope>
    <source>
        <strain evidence="5">IBT 11843</strain>
    </source>
</reference>
<gene>
    <name evidence="4" type="ORF">PENDEC_c004G01135</name>
</gene>
<evidence type="ECO:0000256" key="1">
    <source>
        <dbReference type="ARBA" id="ARBA00038048"/>
    </source>
</evidence>
<dbReference type="GO" id="GO:0009247">
    <property type="term" value="P:glycolipid biosynthetic process"/>
    <property type="evidence" value="ECO:0007669"/>
    <property type="project" value="TreeGrafter"/>
</dbReference>
<feature type="transmembrane region" description="Helical" evidence="2">
    <location>
        <begin position="275"/>
        <end position="299"/>
    </location>
</feature>
<dbReference type="Proteomes" id="UP000191522">
    <property type="component" value="Unassembled WGS sequence"/>
</dbReference>
<dbReference type="Gene3D" id="3.40.50.720">
    <property type="entry name" value="NAD(P)-binding Rossmann-like Domain"/>
    <property type="match status" value="1"/>
</dbReference>
<protein>
    <recommendedName>
        <fullName evidence="3">Saccharopine dehydrogenase NADP binding domain-containing protein</fullName>
    </recommendedName>
</protein>
<dbReference type="InterPro" id="IPR005097">
    <property type="entry name" value="Sacchrp_dh_NADP-bd"/>
</dbReference>
<feature type="domain" description="Saccharopine dehydrogenase NADP binding" evidence="3">
    <location>
        <begin position="9"/>
        <end position="138"/>
    </location>
</feature>
<proteinExistence type="inferred from homology"/>
<accession>A0A1V6PJE6</accession>
<keyword evidence="2" id="KW-0812">Transmembrane</keyword>
<dbReference type="PANTHER" id="PTHR12286">
    <property type="entry name" value="SACCHAROPINE DEHYDROGENASE-LIKE OXIDOREDUCTASE"/>
    <property type="match status" value="1"/>
</dbReference>
<dbReference type="GO" id="GO:0005739">
    <property type="term" value="C:mitochondrion"/>
    <property type="evidence" value="ECO:0007669"/>
    <property type="project" value="TreeGrafter"/>
</dbReference>
<evidence type="ECO:0000256" key="2">
    <source>
        <dbReference type="SAM" id="Phobius"/>
    </source>
</evidence>
<keyword evidence="5" id="KW-1185">Reference proteome</keyword>
<name>A0A1V6PJE6_PENDC</name>
<dbReference type="InterPro" id="IPR051276">
    <property type="entry name" value="Saccharopine_DH-like_oxidrdct"/>
</dbReference>
<dbReference type="PANTHER" id="PTHR12286:SF5">
    <property type="entry name" value="SACCHAROPINE DEHYDROGENASE-LIKE OXIDOREDUCTASE"/>
    <property type="match status" value="1"/>
</dbReference>
<dbReference type="OMA" id="CEYRAIA"/>
<evidence type="ECO:0000313" key="5">
    <source>
        <dbReference type="Proteomes" id="UP000191522"/>
    </source>
</evidence>
<dbReference type="AlphaFoldDB" id="A0A1V6PJE6"/>
<evidence type="ECO:0000259" key="3">
    <source>
        <dbReference type="Pfam" id="PF03435"/>
    </source>
</evidence>
<comment type="similarity">
    <text evidence="1">Belongs to the saccharopine dehydrogenase family.</text>
</comment>
<dbReference type="InterPro" id="IPR036291">
    <property type="entry name" value="NAD(P)-bd_dom_sf"/>
</dbReference>